<dbReference type="InterPro" id="IPR005502">
    <property type="entry name" value="Ribosyl_crysJ1"/>
</dbReference>
<accession>A0AA39ZCJ8</accession>
<keyword evidence="1" id="KW-0460">Magnesium</keyword>
<dbReference type="PANTHER" id="PTHR16222">
    <property type="entry name" value="ADP-RIBOSYLGLYCOHYDROLASE"/>
    <property type="match status" value="1"/>
</dbReference>
<feature type="compositionally biased region" description="Basic and acidic residues" evidence="2">
    <location>
        <begin position="416"/>
        <end position="431"/>
    </location>
</feature>
<feature type="binding site" evidence="1">
    <location>
        <position position="327"/>
    </location>
    <ligand>
        <name>Mg(2+)</name>
        <dbReference type="ChEBI" id="CHEBI:18420"/>
        <label>1</label>
    </ligand>
</feature>
<feature type="region of interest" description="Disordered" evidence="2">
    <location>
        <begin position="416"/>
        <end position="445"/>
    </location>
</feature>
<name>A0AA39ZCJ8_9PEZI</name>
<dbReference type="SUPFAM" id="SSF101478">
    <property type="entry name" value="ADP-ribosylglycohydrolase"/>
    <property type="match status" value="1"/>
</dbReference>
<dbReference type="EMBL" id="JAULSY010000057">
    <property type="protein sequence ID" value="KAK0668407.1"/>
    <property type="molecule type" value="Genomic_DNA"/>
</dbReference>
<reference evidence="3" key="1">
    <citation type="submission" date="2023-06" db="EMBL/GenBank/DDBJ databases">
        <title>Genome-scale phylogeny and comparative genomics of the fungal order Sordariales.</title>
        <authorList>
            <consortium name="Lawrence Berkeley National Laboratory"/>
            <person name="Hensen N."/>
            <person name="Bonometti L."/>
            <person name="Westerberg I."/>
            <person name="Brannstrom I.O."/>
            <person name="Guillou S."/>
            <person name="Cros-Aarteil S."/>
            <person name="Calhoun S."/>
            <person name="Haridas S."/>
            <person name="Kuo A."/>
            <person name="Mondo S."/>
            <person name="Pangilinan J."/>
            <person name="Riley R."/>
            <person name="Labutti K."/>
            <person name="Andreopoulos B."/>
            <person name="Lipzen A."/>
            <person name="Chen C."/>
            <person name="Yanf M."/>
            <person name="Daum C."/>
            <person name="Ng V."/>
            <person name="Clum A."/>
            <person name="Steindorff A."/>
            <person name="Ohm R."/>
            <person name="Martin F."/>
            <person name="Silar P."/>
            <person name="Natvig D."/>
            <person name="Lalanne C."/>
            <person name="Gautier V."/>
            <person name="Ament-Velasquez S.L."/>
            <person name="Kruys A."/>
            <person name="Hutchinson M.I."/>
            <person name="Powell A.J."/>
            <person name="Barry K."/>
            <person name="Miller A.N."/>
            <person name="Grigoriev I.V."/>
            <person name="Debuchy R."/>
            <person name="Gladieux P."/>
            <person name="Thoren M.H."/>
            <person name="Johannesson H."/>
        </authorList>
    </citation>
    <scope>NUCLEOTIDE SEQUENCE</scope>
    <source>
        <strain evidence="3">CBS 307.81</strain>
    </source>
</reference>
<evidence type="ECO:0000313" key="3">
    <source>
        <dbReference type="EMBL" id="KAK0668407.1"/>
    </source>
</evidence>
<comment type="cofactor">
    <cofactor evidence="1">
        <name>Mg(2+)</name>
        <dbReference type="ChEBI" id="CHEBI:18420"/>
    </cofactor>
    <text evidence="1">Binds 2 magnesium ions per subunit.</text>
</comment>
<keyword evidence="1" id="KW-0479">Metal-binding</keyword>
<protein>
    <submittedName>
        <fullName evidence="3">ADP-ribosylglycohydrolase-domain-containing protein</fullName>
    </submittedName>
</protein>
<evidence type="ECO:0000313" key="4">
    <source>
        <dbReference type="Proteomes" id="UP001174997"/>
    </source>
</evidence>
<dbReference type="Proteomes" id="UP001174997">
    <property type="component" value="Unassembled WGS sequence"/>
</dbReference>
<dbReference type="InterPro" id="IPR050792">
    <property type="entry name" value="ADP-ribosylglycohydrolase"/>
</dbReference>
<feature type="binding site" evidence="1">
    <location>
        <position position="325"/>
    </location>
    <ligand>
        <name>Mg(2+)</name>
        <dbReference type="ChEBI" id="CHEBI:18420"/>
        <label>1</label>
    </ligand>
</feature>
<dbReference type="AlphaFoldDB" id="A0AA39ZCJ8"/>
<evidence type="ECO:0000256" key="1">
    <source>
        <dbReference type="PIRSR" id="PIRSR605502-1"/>
    </source>
</evidence>
<dbReference type="InterPro" id="IPR036705">
    <property type="entry name" value="Ribosyl_crysJ1_sf"/>
</dbReference>
<feature type="binding site" evidence="1">
    <location>
        <position position="328"/>
    </location>
    <ligand>
        <name>Mg(2+)</name>
        <dbReference type="ChEBI" id="CHEBI:18420"/>
        <label>1</label>
    </ligand>
</feature>
<dbReference type="PANTHER" id="PTHR16222:SF28">
    <property type="entry name" value="ADP-RIBOSYLGLYCOHYDROLASE"/>
    <property type="match status" value="1"/>
</dbReference>
<organism evidence="3 4">
    <name type="scientific">Cercophora samala</name>
    <dbReference type="NCBI Taxonomy" id="330535"/>
    <lineage>
        <taxon>Eukaryota</taxon>
        <taxon>Fungi</taxon>
        <taxon>Dikarya</taxon>
        <taxon>Ascomycota</taxon>
        <taxon>Pezizomycotina</taxon>
        <taxon>Sordariomycetes</taxon>
        <taxon>Sordariomycetidae</taxon>
        <taxon>Sordariales</taxon>
        <taxon>Lasiosphaeriaceae</taxon>
        <taxon>Cercophora</taxon>
    </lineage>
</organism>
<gene>
    <name evidence="3" type="ORF">QBC41DRAFT_393868</name>
</gene>
<feature type="binding site" evidence="1">
    <location>
        <position position="84"/>
    </location>
    <ligand>
        <name>Mg(2+)</name>
        <dbReference type="ChEBI" id="CHEBI:18420"/>
        <label>1</label>
    </ligand>
</feature>
<sequence length="445" mass="48612">MSPINSLPQQAITTLLTSTLQDRITGSLIGSALGDTIGLYTEFLTSAQAQTSYPSRKFTLHPNPTPFLLDRHRAPFTPGHWTDDTDHSFLLLLSFLHNSSPSNHVFPTQADFASRLRIWASQGFKPLGTMPLGLGKLLGTVLASKGFEAEPEGVAREYWEGTNKFAAPNGSLMRTHVVGLMTVWEGETKCFEVAAGISRATHVDPRCVVACVVGSGLVRGVVRGEVMKGEDIDGVIERVRGWYETVGRREGDPEVDWEELKRVCDGKGGLKGLGLDDGSSIGYVYKTLGAGLVLLRLAMDRNHGLLDRSRLFEELITELVMHGGDADTNACFAGALLGGYLGFAALPDHWKNGMVHKEWLAGKAELLCCVLNVKDGEYNGQEDPDTAPLGGKPAVSQQEMEAKWMVFQQEVMRKMEEAKKAKGSKTAESKSKPGWSVPWKKPKKQ</sequence>
<dbReference type="Gene3D" id="1.10.4080.10">
    <property type="entry name" value="ADP-ribosylation/Crystallin J1"/>
    <property type="match status" value="1"/>
</dbReference>
<feature type="binding site" evidence="1">
    <location>
        <position position="83"/>
    </location>
    <ligand>
        <name>Mg(2+)</name>
        <dbReference type="ChEBI" id="CHEBI:18420"/>
        <label>1</label>
    </ligand>
</feature>
<comment type="caution">
    <text evidence="3">The sequence shown here is derived from an EMBL/GenBank/DDBJ whole genome shotgun (WGS) entry which is preliminary data.</text>
</comment>
<keyword evidence="4" id="KW-1185">Reference proteome</keyword>
<proteinExistence type="predicted"/>
<dbReference type="GO" id="GO:0046872">
    <property type="term" value="F:metal ion binding"/>
    <property type="evidence" value="ECO:0007669"/>
    <property type="project" value="UniProtKB-KW"/>
</dbReference>
<feature type="binding site" evidence="1">
    <location>
        <position position="82"/>
    </location>
    <ligand>
        <name>Mg(2+)</name>
        <dbReference type="ChEBI" id="CHEBI:18420"/>
        <label>1</label>
    </ligand>
</feature>
<dbReference type="Pfam" id="PF03747">
    <property type="entry name" value="ADP_ribosyl_GH"/>
    <property type="match status" value="1"/>
</dbReference>
<evidence type="ECO:0000256" key="2">
    <source>
        <dbReference type="SAM" id="MobiDB-lite"/>
    </source>
</evidence>